<dbReference type="GO" id="GO:0016226">
    <property type="term" value="P:iron-sulfur cluster assembly"/>
    <property type="evidence" value="ECO:0007669"/>
    <property type="project" value="InterPro"/>
</dbReference>
<evidence type="ECO:0000313" key="3">
    <source>
        <dbReference type="EMBL" id="SNB67291.1"/>
    </source>
</evidence>
<reference evidence="3 4" key="1">
    <citation type="submission" date="2017-06" db="EMBL/GenBank/DDBJ databases">
        <authorList>
            <person name="Kim H.J."/>
            <person name="Triplett B.A."/>
        </authorList>
    </citation>
    <scope>NUCLEOTIDE SEQUENCE [LARGE SCALE GENOMIC DNA]</scope>
    <source>
        <strain evidence="3 4">B29T1</strain>
    </source>
</reference>
<protein>
    <submittedName>
        <fullName evidence="3">Iron-sulfur cluster assembly protein</fullName>
    </submittedName>
</protein>
<dbReference type="Proteomes" id="UP000197065">
    <property type="component" value="Unassembled WGS sequence"/>
</dbReference>
<dbReference type="Pfam" id="PF01521">
    <property type="entry name" value="Fe-S_biosyn"/>
    <property type="match status" value="1"/>
</dbReference>
<dbReference type="GO" id="GO:0051537">
    <property type="term" value="F:2 iron, 2 sulfur cluster binding"/>
    <property type="evidence" value="ECO:0007669"/>
    <property type="project" value="TreeGrafter"/>
</dbReference>
<dbReference type="GO" id="GO:0005737">
    <property type="term" value="C:cytoplasm"/>
    <property type="evidence" value="ECO:0007669"/>
    <property type="project" value="TreeGrafter"/>
</dbReference>
<keyword evidence="4" id="KW-1185">Reference proteome</keyword>
<dbReference type="AlphaFoldDB" id="A0A212R5W0"/>
<evidence type="ECO:0000259" key="2">
    <source>
        <dbReference type="Pfam" id="PF01521"/>
    </source>
</evidence>
<dbReference type="InterPro" id="IPR016092">
    <property type="entry name" value="ATAP"/>
</dbReference>
<dbReference type="PANTHER" id="PTHR10072:SF41">
    <property type="entry name" value="IRON-SULFUR CLUSTER ASSEMBLY 1 HOMOLOG, MITOCHONDRIAL"/>
    <property type="match status" value="1"/>
</dbReference>
<dbReference type="InterPro" id="IPR000361">
    <property type="entry name" value="ATAP_core_dom"/>
</dbReference>
<dbReference type="SUPFAM" id="SSF89360">
    <property type="entry name" value="HesB-like domain"/>
    <property type="match status" value="1"/>
</dbReference>
<gene>
    <name evidence="3" type="ORF">SAMN07250955_105301</name>
</gene>
<dbReference type="EMBL" id="FYEH01000005">
    <property type="protein sequence ID" value="SNB67291.1"/>
    <property type="molecule type" value="Genomic_DNA"/>
</dbReference>
<organism evidence="3 4">
    <name type="scientific">Arboricoccus pini</name>
    <dbReference type="NCBI Taxonomy" id="1963835"/>
    <lineage>
        <taxon>Bacteria</taxon>
        <taxon>Pseudomonadati</taxon>
        <taxon>Pseudomonadota</taxon>
        <taxon>Alphaproteobacteria</taxon>
        <taxon>Geminicoccales</taxon>
        <taxon>Geminicoccaceae</taxon>
        <taxon>Arboricoccus</taxon>
    </lineage>
</organism>
<name>A0A212R5W0_9PROT</name>
<sequence>MTEMLVTLTPAAIGRMRELLASKGNEAFGVRLAIKPTGCSGYSYLMDFAPAALPGDHVVDEEGVRLVIDQKAHELVAGTRIDFVEDKLGAQFVFSNPNEKSRCGCGESFTV</sequence>
<dbReference type="InterPro" id="IPR050322">
    <property type="entry name" value="Fe-S_cluster_asmbl/transfer"/>
</dbReference>
<dbReference type="InterPro" id="IPR035903">
    <property type="entry name" value="HesB-like_dom_sf"/>
</dbReference>
<dbReference type="Gene3D" id="2.60.300.12">
    <property type="entry name" value="HesB-like domain"/>
    <property type="match status" value="1"/>
</dbReference>
<dbReference type="NCBIfam" id="TIGR00049">
    <property type="entry name" value="iron-sulfur cluster assembly accessory protein"/>
    <property type="match status" value="1"/>
</dbReference>
<feature type="domain" description="Core" evidence="2">
    <location>
        <begin position="4"/>
        <end position="107"/>
    </location>
</feature>
<accession>A0A212R5W0</accession>
<dbReference type="RefSeq" id="WP_207761999.1">
    <property type="nucleotide sequence ID" value="NZ_FYEH01000005.1"/>
</dbReference>
<evidence type="ECO:0000313" key="4">
    <source>
        <dbReference type="Proteomes" id="UP000197065"/>
    </source>
</evidence>
<proteinExistence type="inferred from homology"/>
<comment type="similarity">
    <text evidence="1">Belongs to the HesB/IscA family.</text>
</comment>
<evidence type="ECO:0000256" key="1">
    <source>
        <dbReference type="ARBA" id="ARBA00006718"/>
    </source>
</evidence>
<dbReference type="PROSITE" id="PS01152">
    <property type="entry name" value="HESB"/>
    <property type="match status" value="1"/>
</dbReference>
<dbReference type="PANTHER" id="PTHR10072">
    <property type="entry name" value="IRON-SULFUR CLUSTER ASSEMBLY PROTEIN"/>
    <property type="match status" value="1"/>
</dbReference>
<dbReference type="InterPro" id="IPR017870">
    <property type="entry name" value="FeS_cluster_insertion_CS"/>
</dbReference>